<proteinExistence type="predicted"/>
<evidence type="ECO:0000313" key="4">
    <source>
        <dbReference type="Proteomes" id="UP000177583"/>
    </source>
</evidence>
<comment type="caution">
    <text evidence="3">The sequence shown here is derived from an EMBL/GenBank/DDBJ whole genome shotgun (WGS) entry which is preliminary data.</text>
</comment>
<dbReference type="SMART" id="SM00226">
    <property type="entry name" value="LMWPc"/>
    <property type="match status" value="1"/>
</dbReference>
<evidence type="ECO:0000313" key="3">
    <source>
        <dbReference type="EMBL" id="OGH02726.1"/>
    </source>
</evidence>
<sequence>MNILVLCTGNSCRSQMAEGFLRHWFPHWRVESAGTHPAKEVHPLAIKVMGQKQIDLTSHHPKGVELFLADPWDQVITVCDGAKEVCPHFTGLTKTRLHLGFEDPALLPGTLEERIRGFEQIRDQIETTFWNWSQRL</sequence>
<dbReference type="InterPro" id="IPR036196">
    <property type="entry name" value="Ptyr_pPase_sf"/>
</dbReference>
<dbReference type="Pfam" id="PF01451">
    <property type="entry name" value="LMWPc"/>
    <property type="match status" value="1"/>
</dbReference>
<protein>
    <submittedName>
        <fullName evidence="3">Protein tyrosine phosphatase</fullName>
    </submittedName>
</protein>
<dbReference type="SUPFAM" id="SSF52788">
    <property type="entry name" value="Phosphotyrosine protein phosphatases I"/>
    <property type="match status" value="1"/>
</dbReference>
<dbReference type="PANTHER" id="PTHR43428">
    <property type="entry name" value="ARSENATE REDUCTASE"/>
    <property type="match status" value="1"/>
</dbReference>
<accession>A0A1F6GX33</accession>
<dbReference type="Proteomes" id="UP000177583">
    <property type="component" value="Unassembled WGS sequence"/>
</dbReference>
<evidence type="ECO:0000256" key="1">
    <source>
        <dbReference type="ARBA" id="ARBA00022849"/>
    </source>
</evidence>
<name>A0A1F6GX33_9PROT</name>
<dbReference type="AlphaFoldDB" id="A0A1F6GX33"/>
<keyword evidence="1" id="KW-0059">Arsenical resistance</keyword>
<organism evidence="3 4">
    <name type="scientific">Candidatus Lambdaproteobacteria bacterium RIFOXYD2_FULL_56_26</name>
    <dbReference type="NCBI Taxonomy" id="1817773"/>
    <lineage>
        <taxon>Bacteria</taxon>
        <taxon>Pseudomonadati</taxon>
        <taxon>Pseudomonadota</taxon>
        <taxon>Candidatus Lambdaproteobacteria</taxon>
    </lineage>
</organism>
<dbReference type="EMBL" id="MFNF01000020">
    <property type="protein sequence ID" value="OGH02726.1"/>
    <property type="molecule type" value="Genomic_DNA"/>
</dbReference>
<feature type="domain" description="Phosphotyrosine protein phosphatase I" evidence="2">
    <location>
        <begin position="1"/>
        <end position="135"/>
    </location>
</feature>
<dbReference type="CDD" id="cd16345">
    <property type="entry name" value="LMWP_ArsC"/>
    <property type="match status" value="1"/>
</dbReference>
<dbReference type="InterPro" id="IPR023485">
    <property type="entry name" value="Ptyr_pPase"/>
</dbReference>
<dbReference type="GO" id="GO:0046685">
    <property type="term" value="P:response to arsenic-containing substance"/>
    <property type="evidence" value="ECO:0007669"/>
    <property type="project" value="UniProtKB-KW"/>
</dbReference>
<evidence type="ECO:0000259" key="2">
    <source>
        <dbReference type="SMART" id="SM00226"/>
    </source>
</evidence>
<dbReference type="Gene3D" id="3.40.50.2300">
    <property type="match status" value="1"/>
</dbReference>
<dbReference type="PANTHER" id="PTHR43428:SF1">
    <property type="entry name" value="ARSENATE REDUCTASE"/>
    <property type="match status" value="1"/>
</dbReference>
<reference evidence="3 4" key="1">
    <citation type="journal article" date="2016" name="Nat. Commun.">
        <title>Thousands of microbial genomes shed light on interconnected biogeochemical processes in an aquifer system.</title>
        <authorList>
            <person name="Anantharaman K."/>
            <person name="Brown C.T."/>
            <person name="Hug L.A."/>
            <person name="Sharon I."/>
            <person name="Castelle C.J."/>
            <person name="Probst A.J."/>
            <person name="Thomas B.C."/>
            <person name="Singh A."/>
            <person name="Wilkins M.J."/>
            <person name="Karaoz U."/>
            <person name="Brodie E.L."/>
            <person name="Williams K.H."/>
            <person name="Hubbard S.S."/>
            <person name="Banfield J.F."/>
        </authorList>
    </citation>
    <scope>NUCLEOTIDE SEQUENCE [LARGE SCALE GENOMIC DNA]</scope>
</reference>
<gene>
    <name evidence="3" type="ORF">A2557_06260</name>
</gene>